<accession>A0A1F8GE19</accession>
<evidence type="ECO:0000313" key="2">
    <source>
        <dbReference type="EMBL" id="OGN23290.1"/>
    </source>
</evidence>
<dbReference type="NCBIfam" id="TIGR01076">
    <property type="entry name" value="sortase_fam"/>
    <property type="match status" value="1"/>
</dbReference>
<dbReference type="InterPro" id="IPR023365">
    <property type="entry name" value="Sortase_dom-sf"/>
</dbReference>
<dbReference type="Gene3D" id="2.40.260.10">
    <property type="entry name" value="Sortase"/>
    <property type="match status" value="1"/>
</dbReference>
<dbReference type="AlphaFoldDB" id="A0A1F8GE19"/>
<name>A0A1F8GE19_9BACT</name>
<dbReference type="InterPro" id="IPR005754">
    <property type="entry name" value="Sortase"/>
</dbReference>
<dbReference type="SUPFAM" id="SSF63817">
    <property type="entry name" value="Sortase"/>
    <property type="match status" value="1"/>
</dbReference>
<dbReference type="Pfam" id="PF04203">
    <property type="entry name" value="Sortase"/>
    <property type="match status" value="1"/>
</dbReference>
<sequence length="245" mass="26598">MDPQLFFKDKERQGFFKHVLVLLVSLFLVLLVLANYGSIVDLTSNLSYTIFPSKKTAEYEKLTAELIALYGSGKPEYYQGSFNDSGTSNNPAINNYSARASSAGENPSGNYIYIPEINVNAPIIFGGSTDGKTILDQLKLGTLVYPGSSLPGNGGSTVIIGHSSSNLPWQKYGRIFSSLPELSRGDMIIVSYNGRKYSYAVDNKITGSVNELASLNLTNDLILGTCWPIGTDEQRILITASLVSN</sequence>
<comment type="caution">
    <text evidence="2">The sequence shown here is derived from an EMBL/GenBank/DDBJ whole genome shotgun (WGS) entry which is preliminary data.</text>
</comment>
<dbReference type="CDD" id="cd05830">
    <property type="entry name" value="Sortase_E"/>
    <property type="match status" value="1"/>
</dbReference>
<protein>
    <recommendedName>
        <fullName evidence="4">Sortase</fullName>
    </recommendedName>
</protein>
<dbReference type="InterPro" id="IPR042003">
    <property type="entry name" value="Sortase_E"/>
</dbReference>
<dbReference type="STRING" id="1802695.A3A13_04170"/>
<keyword evidence="1" id="KW-0378">Hydrolase</keyword>
<dbReference type="EMBL" id="MGKJ01000020">
    <property type="protein sequence ID" value="OGN23290.1"/>
    <property type="molecule type" value="Genomic_DNA"/>
</dbReference>
<organism evidence="2 3">
    <name type="scientific">Candidatus Yanofskybacteria bacterium RIFCSPLOWO2_01_FULL_43_22</name>
    <dbReference type="NCBI Taxonomy" id="1802695"/>
    <lineage>
        <taxon>Bacteria</taxon>
        <taxon>Candidatus Yanofskyibacteriota</taxon>
    </lineage>
</organism>
<dbReference type="Proteomes" id="UP000178911">
    <property type="component" value="Unassembled WGS sequence"/>
</dbReference>
<dbReference type="GO" id="GO:0016787">
    <property type="term" value="F:hydrolase activity"/>
    <property type="evidence" value="ECO:0007669"/>
    <property type="project" value="UniProtKB-KW"/>
</dbReference>
<evidence type="ECO:0000313" key="3">
    <source>
        <dbReference type="Proteomes" id="UP000178911"/>
    </source>
</evidence>
<reference evidence="2 3" key="1">
    <citation type="journal article" date="2016" name="Nat. Commun.">
        <title>Thousands of microbial genomes shed light on interconnected biogeochemical processes in an aquifer system.</title>
        <authorList>
            <person name="Anantharaman K."/>
            <person name="Brown C.T."/>
            <person name="Hug L.A."/>
            <person name="Sharon I."/>
            <person name="Castelle C.J."/>
            <person name="Probst A.J."/>
            <person name="Thomas B.C."/>
            <person name="Singh A."/>
            <person name="Wilkins M.J."/>
            <person name="Karaoz U."/>
            <person name="Brodie E.L."/>
            <person name="Williams K.H."/>
            <person name="Hubbard S.S."/>
            <person name="Banfield J.F."/>
        </authorList>
    </citation>
    <scope>NUCLEOTIDE SEQUENCE [LARGE SCALE GENOMIC DNA]</scope>
</reference>
<evidence type="ECO:0008006" key="4">
    <source>
        <dbReference type="Google" id="ProtNLM"/>
    </source>
</evidence>
<evidence type="ECO:0000256" key="1">
    <source>
        <dbReference type="ARBA" id="ARBA00022801"/>
    </source>
</evidence>
<gene>
    <name evidence="2" type="ORF">A3A13_04170</name>
</gene>
<proteinExistence type="predicted"/>